<dbReference type="AlphaFoldDB" id="A0AAD4LGI9"/>
<dbReference type="CDD" id="cd00067">
    <property type="entry name" value="GAL4"/>
    <property type="match status" value="1"/>
</dbReference>
<dbReference type="PANTHER" id="PTHR37534">
    <property type="entry name" value="TRANSCRIPTIONAL ACTIVATOR PROTEIN UGA3"/>
    <property type="match status" value="1"/>
</dbReference>
<evidence type="ECO:0000256" key="3">
    <source>
        <dbReference type="SAM" id="MobiDB-lite"/>
    </source>
</evidence>
<dbReference type="InterPro" id="IPR021858">
    <property type="entry name" value="Fun_TF"/>
</dbReference>
<accession>A0AAD4LGI9</accession>
<protein>
    <submittedName>
        <fullName evidence="4">Fungal-specific transcription factor domain-containing protein</fullName>
    </submittedName>
</protein>
<proteinExistence type="predicted"/>
<evidence type="ECO:0000313" key="4">
    <source>
        <dbReference type="EMBL" id="KAH8990268.1"/>
    </source>
</evidence>
<dbReference type="InterPro" id="IPR001138">
    <property type="entry name" value="Zn2Cys6_DnaBD"/>
</dbReference>
<dbReference type="Proteomes" id="UP001201163">
    <property type="component" value="Unassembled WGS sequence"/>
</dbReference>
<dbReference type="PANTHER" id="PTHR37534:SF20">
    <property type="entry name" value="PRO1A C6 ZINK-FINGER PROTEIN"/>
    <property type="match status" value="1"/>
</dbReference>
<comment type="subcellular location">
    <subcellularLocation>
        <location evidence="1">Nucleus</location>
    </subcellularLocation>
</comment>
<comment type="caution">
    <text evidence="4">The sequence shown here is derived from an EMBL/GenBank/DDBJ whole genome shotgun (WGS) entry which is preliminary data.</text>
</comment>
<name>A0AAD4LGI9_9AGAM</name>
<keyword evidence="2" id="KW-0539">Nucleus</keyword>
<evidence type="ECO:0000313" key="5">
    <source>
        <dbReference type="Proteomes" id="UP001201163"/>
    </source>
</evidence>
<dbReference type="GO" id="GO:0000981">
    <property type="term" value="F:DNA-binding transcription factor activity, RNA polymerase II-specific"/>
    <property type="evidence" value="ECO:0007669"/>
    <property type="project" value="InterPro"/>
</dbReference>
<feature type="region of interest" description="Disordered" evidence="3">
    <location>
        <begin position="1"/>
        <end position="159"/>
    </location>
</feature>
<dbReference type="EMBL" id="JAKELL010000031">
    <property type="protein sequence ID" value="KAH8990268.1"/>
    <property type="molecule type" value="Genomic_DNA"/>
</dbReference>
<sequence length="779" mass="84756">MGEDGGDDDTKVIEPPGPRGAEGWNAEKSIGLSASTRERRVIERERKDAMDPWRRDRGGEPSRIERTEPVERIRNGLVSCNLLPSAQMTHSPIPDDSHNHPENSSPSDFQSSVETSPAIIPLSEPAASDGGHSPSPTSTRPSFQHRHSLDPQKSVSAAGRGGCWTCRLRRKKCDEQREEGDACRWGPRRPDWMRDKEAVQNYKMEIKTHLLRLGLIRGQPRTSLSAGSSSQASIVGKASVNGATTSRAGSERGSFSYPFDGPQQFELSFPSGIPSISGNAPIPSPSVASSPFSDTWVQGDLYELSNILVPPTSPGLTGVADGGGPPCLPPENFSNIPGAGAGFQWAMQPVGLTDQDAAVKREHIAYYFNHVRGLQFLFTCKVALGAIQAIVTRDPMGAGALSDALCAIASRQYAKAQRRISLPDTNTTHIVDETQSQLFFNQGTYQLDAARRQGRCTQAEAMAAIHLISYSLAVRGGVVAGVNASVGGTEWTPMLELACDWLAQTGMHVDENPRLFIINMPLPAAYAAKVIMCMDIFMGVTLQQPPRLLALYRRLLTGTGTSSHIWGGSQGSNTPEWELHIPLLVGCTEQVLLAFAEIAALAHWKAHEARDGKLSARELIMRGNAIERGIRQTVLDPLAFEGNRVVPVNEDTCRRILATIMQEAALLYLNTVLSGNNPGVPEIQSSVNHILNLLRHLPLGKLDLGLVLPLAFAGFMADAPAARDVIHKRLQHIASVYGSANVRQIEGVLLQVWARRDAGQREVQWREVMQERGLTLLMI</sequence>
<feature type="compositionally biased region" description="Basic and acidic residues" evidence="3">
    <location>
        <begin position="36"/>
        <end position="74"/>
    </location>
</feature>
<gene>
    <name evidence="4" type="ORF">EDB92DRAFT_1999027</name>
</gene>
<feature type="compositionally biased region" description="Polar residues" evidence="3">
    <location>
        <begin position="102"/>
        <end position="115"/>
    </location>
</feature>
<dbReference type="GO" id="GO:0008270">
    <property type="term" value="F:zinc ion binding"/>
    <property type="evidence" value="ECO:0007669"/>
    <property type="project" value="InterPro"/>
</dbReference>
<evidence type="ECO:0000256" key="1">
    <source>
        <dbReference type="ARBA" id="ARBA00004123"/>
    </source>
</evidence>
<reference evidence="4" key="1">
    <citation type="submission" date="2022-01" db="EMBL/GenBank/DDBJ databases">
        <title>Comparative genomics reveals a dynamic genome evolution in the ectomycorrhizal milk-cap (Lactarius) mushrooms.</title>
        <authorList>
            <consortium name="DOE Joint Genome Institute"/>
            <person name="Lebreton A."/>
            <person name="Tang N."/>
            <person name="Kuo A."/>
            <person name="LaButti K."/>
            <person name="Drula E."/>
            <person name="Barry K."/>
            <person name="Clum A."/>
            <person name="Lipzen A."/>
            <person name="Mousain D."/>
            <person name="Ng V."/>
            <person name="Wang R."/>
            <person name="Wang X."/>
            <person name="Dai Y."/>
            <person name="Henrissat B."/>
            <person name="Grigoriev I.V."/>
            <person name="Guerin-Laguette A."/>
            <person name="Yu F."/>
            <person name="Martin F.M."/>
        </authorList>
    </citation>
    <scope>NUCLEOTIDE SEQUENCE</scope>
    <source>
        <strain evidence="4">QP</strain>
    </source>
</reference>
<organism evidence="4 5">
    <name type="scientific">Lactarius akahatsu</name>
    <dbReference type="NCBI Taxonomy" id="416441"/>
    <lineage>
        <taxon>Eukaryota</taxon>
        <taxon>Fungi</taxon>
        <taxon>Dikarya</taxon>
        <taxon>Basidiomycota</taxon>
        <taxon>Agaricomycotina</taxon>
        <taxon>Agaricomycetes</taxon>
        <taxon>Russulales</taxon>
        <taxon>Russulaceae</taxon>
        <taxon>Lactarius</taxon>
    </lineage>
</organism>
<evidence type="ECO:0000256" key="2">
    <source>
        <dbReference type="ARBA" id="ARBA00023242"/>
    </source>
</evidence>
<dbReference type="GO" id="GO:0005634">
    <property type="term" value="C:nucleus"/>
    <property type="evidence" value="ECO:0007669"/>
    <property type="project" value="UniProtKB-SubCell"/>
</dbReference>
<dbReference type="Pfam" id="PF11951">
    <property type="entry name" value="Fungal_trans_2"/>
    <property type="match status" value="1"/>
</dbReference>
<keyword evidence="5" id="KW-1185">Reference proteome</keyword>